<dbReference type="EMBL" id="CYHA01000002">
    <property type="protein sequence ID" value="CUA82892.1"/>
    <property type="molecule type" value="Genomic_DNA"/>
</dbReference>
<evidence type="ECO:0000313" key="2">
    <source>
        <dbReference type="EMBL" id="CUA82892.1"/>
    </source>
</evidence>
<dbReference type="OrthoDB" id="1145132at2"/>
<keyword evidence="1" id="KW-1133">Transmembrane helix</keyword>
<dbReference type="AlphaFoldDB" id="A0A0K6GVX0"/>
<feature type="transmembrane region" description="Helical" evidence="1">
    <location>
        <begin position="169"/>
        <end position="188"/>
    </location>
</feature>
<feature type="transmembrane region" description="Helical" evidence="1">
    <location>
        <begin position="66"/>
        <end position="90"/>
    </location>
</feature>
<feature type="transmembrane region" description="Helical" evidence="1">
    <location>
        <begin position="6"/>
        <end position="27"/>
    </location>
</feature>
<feature type="transmembrane region" description="Helical" evidence="1">
    <location>
        <begin position="200"/>
        <end position="219"/>
    </location>
</feature>
<feature type="transmembrane region" description="Helical" evidence="1">
    <location>
        <begin position="231"/>
        <end position="250"/>
    </location>
</feature>
<evidence type="ECO:0000256" key="1">
    <source>
        <dbReference type="SAM" id="Phobius"/>
    </source>
</evidence>
<keyword evidence="1" id="KW-0472">Membrane</keyword>
<reference evidence="3" key="1">
    <citation type="submission" date="2015-08" db="EMBL/GenBank/DDBJ databases">
        <authorList>
            <person name="Varghese N."/>
        </authorList>
    </citation>
    <scope>NUCLEOTIDE SEQUENCE [LARGE SCALE GENOMIC DNA]</scope>
    <source>
        <strain evidence="3">DSM 17901</strain>
    </source>
</reference>
<sequence>MPVWLQALLWGLLSGGALVIGATLGYCTRLSQRMVAAVMAFGSGVLISALSLELMQEAFEQGGFDATMLGFLAGAAVYTGANVLLARAGARHRKRSGSQQREEASGAGGGLAIAVGSLLDGIPEAVVIGVSLIGSGKVSTVAVAAVFLSNIPEGLSSAAGMKKSGRSAAYVFGLWTGIALLVGLAALAGYTVFSRFSGEVVAATNAVAAGAILAMLADTMIPEAYESAHDYSGLITATGFLLAFLLSKWAG</sequence>
<name>A0A0K6GVX0_9NEIS</name>
<proteinExistence type="predicted"/>
<dbReference type="RefSeq" id="WP_055433757.1">
    <property type="nucleotide sequence ID" value="NZ_CYHA01000002.1"/>
</dbReference>
<protein>
    <submittedName>
        <fullName evidence="2">Zinc transporter ZupT</fullName>
    </submittedName>
</protein>
<accession>A0A0K6GVX0</accession>
<evidence type="ECO:0000313" key="3">
    <source>
        <dbReference type="Proteomes" id="UP000243535"/>
    </source>
</evidence>
<feature type="transmembrane region" description="Helical" evidence="1">
    <location>
        <begin position="34"/>
        <end position="54"/>
    </location>
</feature>
<dbReference type="STRING" id="375574.GCA_001418035_01301"/>
<keyword evidence="1" id="KW-0812">Transmembrane</keyword>
<feature type="transmembrane region" description="Helical" evidence="1">
    <location>
        <begin position="125"/>
        <end position="148"/>
    </location>
</feature>
<keyword evidence="3" id="KW-1185">Reference proteome</keyword>
<gene>
    <name evidence="2" type="ORF">Ga0061063_1510</name>
</gene>
<dbReference type="Proteomes" id="UP000243535">
    <property type="component" value="Unassembled WGS sequence"/>
</dbReference>
<organism evidence="2 3">
    <name type="scientific">Gulbenkiania indica</name>
    <dbReference type="NCBI Taxonomy" id="375574"/>
    <lineage>
        <taxon>Bacteria</taxon>
        <taxon>Pseudomonadati</taxon>
        <taxon>Pseudomonadota</taxon>
        <taxon>Betaproteobacteria</taxon>
        <taxon>Neisseriales</taxon>
        <taxon>Chromobacteriaceae</taxon>
        <taxon>Gulbenkiania</taxon>
    </lineage>
</organism>